<sequence length="141" mass="16275">MTLKSSLKLRPIDRQAALVVQKAPSHSTFQIKNRDKLVDSEFWEAPRPHKPIPDNTDFIDLTGSKVGRLTVIGFLGKSVWQCRCVCGRYCKRTKKFIEQVIDGRESTESMCRECYGVMLLKKQEYFKAHGCYPSDKKKMEL</sequence>
<protein>
    <submittedName>
        <fullName evidence="1">Uncharacterized protein</fullName>
    </submittedName>
</protein>
<name>A9M4Z5_9VIBR</name>
<geneLocation type="plasmid" evidence="1">
    <name>p0908</name>
</geneLocation>
<evidence type="ECO:0000313" key="1">
    <source>
        <dbReference type="EMBL" id="ABX77089.1"/>
    </source>
</evidence>
<dbReference type="EMBL" id="CP000756">
    <property type="protein sequence ID" value="ABX77089.1"/>
    <property type="molecule type" value="Genomic_DNA"/>
</dbReference>
<gene>
    <name evidence="1" type="ORF">BMSC_0064</name>
</gene>
<dbReference type="AlphaFoldDB" id="A9M4Z5"/>
<accession>A9M4Z5</accession>
<proteinExistence type="predicted"/>
<organism evidence="1">
    <name type="scientific">Vibrio sp. 0908</name>
    <dbReference type="NCBI Taxonomy" id="452802"/>
    <lineage>
        <taxon>Bacteria</taxon>
        <taxon>Pseudomonadati</taxon>
        <taxon>Pseudomonadota</taxon>
        <taxon>Gammaproteobacteria</taxon>
        <taxon>Vibrionales</taxon>
        <taxon>Vibrionaceae</taxon>
        <taxon>Vibrio</taxon>
    </lineage>
</organism>
<reference evidence="1" key="1">
    <citation type="journal article" date="2007" name="Appl. Environ. Microbiol.">
        <title>Sequence characterization and comparative analysis of three plasmids isolated from environmental Vibrio spp.</title>
        <authorList>
            <person name="Hazen T.H."/>
            <person name="Wu D."/>
            <person name="Eisen J.A."/>
            <person name="Sobecky P.A."/>
        </authorList>
    </citation>
    <scope>NUCLEOTIDE SEQUENCE [LARGE SCALE GENOMIC DNA]</scope>
    <source>
        <strain evidence="1">0908</strain>
        <plasmid evidence="1">p0908</plasmid>
    </source>
</reference>
<keyword evidence="1" id="KW-0614">Plasmid</keyword>